<evidence type="ECO:0000313" key="2">
    <source>
        <dbReference type="Proteomes" id="UP000807716"/>
    </source>
</evidence>
<proteinExistence type="predicted"/>
<sequence>MLSLFDGTLYVIPPPIVEELELMVTPVDQLLDDAKGGDAEAQYKLGRKYLQALGVEPDFEEGTRWSEQAADQGHAEALFRRATAMTLSTDTPSDADKDMVEGWLRKASDDGHVMADTLFQILHLGRKTATDVEINAETIEILEAREVGGDGVASLYSGFAYTRKKDFGKVAHYMERAMES</sequence>
<protein>
    <recommendedName>
        <fullName evidence="3">Sel1 repeat family protein</fullName>
    </recommendedName>
</protein>
<evidence type="ECO:0008006" key="3">
    <source>
        <dbReference type="Google" id="ProtNLM"/>
    </source>
</evidence>
<accession>A0A9P6PMC1</accession>
<evidence type="ECO:0000313" key="1">
    <source>
        <dbReference type="EMBL" id="KAG0249940.1"/>
    </source>
</evidence>
<name>A0A9P6PMC1_9FUNG</name>
<dbReference type="InterPro" id="IPR006597">
    <property type="entry name" value="Sel1-like"/>
</dbReference>
<gene>
    <name evidence="1" type="ORF">DFQ27_009696</name>
</gene>
<keyword evidence="2" id="KW-1185">Reference proteome</keyword>
<dbReference type="InterPro" id="IPR011990">
    <property type="entry name" value="TPR-like_helical_dom_sf"/>
</dbReference>
<comment type="caution">
    <text evidence="1">The sequence shown here is derived from an EMBL/GenBank/DDBJ whole genome shotgun (WGS) entry which is preliminary data.</text>
</comment>
<reference evidence="1" key="1">
    <citation type="journal article" date="2020" name="Fungal Divers.">
        <title>Resolving the Mortierellaceae phylogeny through synthesis of multi-gene phylogenetics and phylogenomics.</title>
        <authorList>
            <person name="Vandepol N."/>
            <person name="Liber J."/>
            <person name="Desiro A."/>
            <person name="Na H."/>
            <person name="Kennedy M."/>
            <person name="Barry K."/>
            <person name="Grigoriev I.V."/>
            <person name="Miller A.N."/>
            <person name="O'Donnell K."/>
            <person name="Stajich J.E."/>
            <person name="Bonito G."/>
        </authorList>
    </citation>
    <scope>NUCLEOTIDE SEQUENCE</scope>
    <source>
        <strain evidence="1">BC1065</strain>
    </source>
</reference>
<dbReference type="AlphaFoldDB" id="A0A9P6PMC1"/>
<dbReference type="Pfam" id="PF08238">
    <property type="entry name" value="Sel1"/>
    <property type="match status" value="2"/>
</dbReference>
<dbReference type="Proteomes" id="UP000807716">
    <property type="component" value="Unassembled WGS sequence"/>
</dbReference>
<dbReference type="EMBL" id="JAAAJB010000919">
    <property type="protein sequence ID" value="KAG0249940.1"/>
    <property type="molecule type" value="Genomic_DNA"/>
</dbReference>
<dbReference type="SUPFAM" id="SSF81901">
    <property type="entry name" value="HCP-like"/>
    <property type="match status" value="1"/>
</dbReference>
<dbReference type="Gene3D" id="1.25.40.10">
    <property type="entry name" value="Tetratricopeptide repeat domain"/>
    <property type="match status" value="1"/>
</dbReference>
<organism evidence="1 2">
    <name type="scientific">Actinomortierella ambigua</name>
    <dbReference type="NCBI Taxonomy" id="1343610"/>
    <lineage>
        <taxon>Eukaryota</taxon>
        <taxon>Fungi</taxon>
        <taxon>Fungi incertae sedis</taxon>
        <taxon>Mucoromycota</taxon>
        <taxon>Mortierellomycotina</taxon>
        <taxon>Mortierellomycetes</taxon>
        <taxon>Mortierellales</taxon>
        <taxon>Mortierellaceae</taxon>
        <taxon>Actinomortierella</taxon>
    </lineage>
</organism>
<dbReference type="SMART" id="SM00671">
    <property type="entry name" value="SEL1"/>
    <property type="match status" value="1"/>
</dbReference>